<feature type="domain" description="Reverse transcriptase Ty1/copia-type" evidence="5">
    <location>
        <begin position="438"/>
        <end position="643"/>
    </location>
</feature>
<dbReference type="InParanoid" id="A0A061EET8"/>
<dbReference type="PANTHER" id="PTHR42648">
    <property type="entry name" value="TRANSPOSASE, PUTATIVE-RELATED"/>
    <property type="match status" value="1"/>
</dbReference>
<feature type="domain" description="GAG-pre-integrase" evidence="6">
    <location>
        <begin position="310"/>
        <end position="359"/>
    </location>
</feature>
<dbReference type="eggNOG" id="KOG0017">
    <property type="taxonomic scope" value="Eukaryota"/>
</dbReference>
<name>A0A061EET8_THECC</name>
<evidence type="ECO:0000256" key="2">
    <source>
        <dbReference type="ARBA" id="ARBA00022723"/>
    </source>
</evidence>
<keyword evidence="4" id="KW-0378">Hydrolase</keyword>
<dbReference type="STRING" id="3641.A0A061EET8"/>
<evidence type="ECO:0000259" key="5">
    <source>
        <dbReference type="Pfam" id="PF07727"/>
    </source>
</evidence>
<evidence type="ECO:0000259" key="7">
    <source>
        <dbReference type="Pfam" id="PF22936"/>
    </source>
</evidence>
<dbReference type="HOGENOM" id="CLU_423597_0_0_1"/>
<gene>
    <name evidence="8" type="ORF">TCM_017652</name>
</gene>
<dbReference type="Gene3D" id="3.30.420.10">
    <property type="entry name" value="Ribonuclease H-like superfamily/Ribonuclease H"/>
    <property type="match status" value="1"/>
</dbReference>
<dbReference type="Proteomes" id="UP000026915">
    <property type="component" value="Chromosome 4"/>
</dbReference>
<evidence type="ECO:0000259" key="6">
    <source>
        <dbReference type="Pfam" id="PF13976"/>
    </source>
</evidence>
<dbReference type="AlphaFoldDB" id="A0A061EET8"/>
<dbReference type="InterPro" id="IPR036397">
    <property type="entry name" value="RNaseH_sf"/>
</dbReference>
<dbReference type="GO" id="GO:0016301">
    <property type="term" value="F:kinase activity"/>
    <property type="evidence" value="ECO:0007669"/>
    <property type="project" value="UniProtKB-KW"/>
</dbReference>
<dbReference type="GO" id="GO:0006508">
    <property type="term" value="P:proteolysis"/>
    <property type="evidence" value="ECO:0007669"/>
    <property type="project" value="UniProtKB-KW"/>
</dbReference>
<dbReference type="InterPro" id="IPR012337">
    <property type="entry name" value="RNaseH-like_sf"/>
</dbReference>
<dbReference type="Pfam" id="PF13976">
    <property type="entry name" value="gag_pre-integrs"/>
    <property type="match status" value="1"/>
</dbReference>
<dbReference type="InterPro" id="IPR025724">
    <property type="entry name" value="GAG-pre-integrase_dom"/>
</dbReference>
<dbReference type="SUPFAM" id="SSF53098">
    <property type="entry name" value="Ribonuclease H-like"/>
    <property type="match status" value="1"/>
</dbReference>
<keyword evidence="8" id="KW-0418">Kinase</keyword>
<dbReference type="InterPro" id="IPR043502">
    <property type="entry name" value="DNA/RNA_pol_sf"/>
</dbReference>
<dbReference type="InterPro" id="IPR013103">
    <property type="entry name" value="RVT_2"/>
</dbReference>
<dbReference type="GO" id="GO:0003676">
    <property type="term" value="F:nucleic acid binding"/>
    <property type="evidence" value="ECO:0007669"/>
    <property type="project" value="InterPro"/>
</dbReference>
<keyword evidence="3" id="KW-0064">Aspartyl protease</keyword>
<dbReference type="EMBL" id="CM001882">
    <property type="protein sequence ID" value="EOY03128.1"/>
    <property type="molecule type" value="Genomic_DNA"/>
</dbReference>
<proteinExistence type="predicted"/>
<reference evidence="8 9" key="1">
    <citation type="journal article" date="2013" name="Genome Biol.">
        <title>The genome sequence of the most widely cultivated cacao type and its use to identify candidate genes regulating pod color.</title>
        <authorList>
            <person name="Motamayor J.C."/>
            <person name="Mockaitis K."/>
            <person name="Schmutz J."/>
            <person name="Haiminen N."/>
            <person name="Iii D.L."/>
            <person name="Cornejo O."/>
            <person name="Findley S.D."/>
            <person name="Zheng P."/>
            <person name="Utro F."/>
            <person name="Royaert S."/>
            <person name="Saski C."/>
            <person name="Jenkins J."/>
            <person name="Podicheti R."/>
            <person name="Zhao M."/>
            <person name="Scheffler B.E."/>
            <person name="Stack J.C."/>
            <person name="Feltus F.A."/>
            <person name="Mustiga G.M."/>
            <person name="Amores F."/>
            <person name="Phillips W."/>
            <person name="Marelli J.P."/>
            <person name="May G.D."/>
            <person name="Shapiro H."/>
            <person name="Ma J."/>
            <person name="Bustamante C.D."/>
            <person name="Schnell R.J."/>
            <person name="Main D."/>
            <person name="Gilbert D."/>
            <person name="Parida L."/>
            <person name="Kuhn D.N."/>
        </authorList>
    </citation>
    <scope>NUCLEOTIDE SEQUENCE [LARGE SCALE GENOMIC DNA]</scope>
    <source>
        <strain evidence="9">cv. Matina 1-6</strain>
    </source>
</reference>
<dbReference type="SUPFAM" id="SSF56672">
    <property type="entry name" value="DNA/RNA polymerases"/>
    <property type="match status" value="1"/>
</dbReference>
<evidence type="ECO:0000256" key="3">
    <source>
        <dbReference type="ARBA" id="ARBA00022750"/>
    </source>
</evidence>
<evidence type="ECO:0000256" key="1">
    <source>
        <dbReference type="ARBA" id="ARBA00022670"/>
    </source>
</evidence>
<feature type="domain" description="Retrovirus-related Pol polyprotein from transposon TNT 1-94-like beta-barrel" evidence="7">
    <location>
        <begin position="178"/>
        <end position="252"/>
    </location>
</feature>
<organism evidence="8 9">
    <name type="scientific">Theobroma cacao</name>
    <name type="common">Cacao</name>
    <name type="synonym">Cocoa</name>
    <dbReference type="NCBI Taxonomy" id="3641"/>
    <lineage>
        <taxon>Eukaryota</taxon>
        <taxon>Viridiplantae</taxon>
        <taxon>Streptophyta</taxon>
        <taxon>Embryophyta</taxon>
        <taxon>Tracheophyta</taxon>
        <taxon>Spermatophyta</taxon>
        <taxon>Magnoliopsida</taxon>
        <taxon>eudicotyledons</taxon>
        <taxon>Gunneridae</taxon>
        <taxon>Pentapetalae</taxon>
        <taxon>rosids</taxon>
        <taxon>malvids</taxon>
        <taxon>Malvales</taxon>
        <taxon>Malvaceae</taxon>
        <taxon>Byttnerioideae</taxon>
        <taxon>Theobroma</taxon>
    </lineage>
</organism>
<dbReference type="Pfam" id="PF22936">
    <property type="entry name" value="Pol_BBD"/>
    <property type="match status" value="1"/>
</dbReference>
<keyword evidence="2" id="KW-0479">Metal-binding</keyword>
<dbReference type="InterPro" id="IPR039537">
    <property type="entry name" value="Retrotran_Ty1/copia-like"/>
</dbReference>
<dbReference type="OMA" id="HIMARIG"/>
<evidence type="ECO:0000256" key="4">
    <source>
        <dbReference type="ARBA" id="ARBA00022801"/>
    </source>
</evidence>
<keyword evidence="9" id="KW-1185">Reference proteome</keyword>
<dbReference type="PANTHER" id="PTHR42648:SF31">
    <property type="entry name" value="RNA-DIRECTED DNA POLYMERASE"/>
    <property type="match status" value="1"/>
</dbReference>
<accession>A0A061EET8</accession>
<dbReference type="GO" id="GO:0046872">
    <property type="term" value="F:metal ion binding"/>
    <property type="evidence" value="ECO:0007669"/>
    <property type="project" value="UniProtKB-KW"/>
</dbReference>
<protein>
    <submittedName>
        <fullName evidence="8">Cysteine-rich RLK (RECEPTOR-like protein kinase) 8</fullName>
    </submittedName>
</protein>
<dbReference type="Pfam" id="PF07727">
    <property type="entry name" value="RVT_2"/>
    <property type="match status" value="1"/>
</dbReference>
<keyword evidence="1" id="KW-0645">Protease</keyword>
<dbReference type="InterPro" id="IPR054722">
    <property type="entry name" value="PolX-like_BBD"/>
</dbReference>
<keyword evidence="8" id="KW-0808">Transferase</keyword>
<evidence type="ECO:0000313" key="9">
    <source>
        <dbReference type="Proteomes" id="UP000026915"/>
    </source>
</evidence>
<evidence type="ECO:0000313" key="8">
    <source>
        <dbReference type="EMBL" id="EOY03128.1"/>
    </source>
</evidence>
<dbReference type="GO" id="GO:0004190">
    <property type="term" value="F:aspartic-type endopeptidase activity"/>
    <property type="evidence" value="ECO:0007669"/>
    <property type="project" value="UniProtKB-KW"/>
</dbReference>
<dbReference type="Gramene" id="EOY03128">
    <property type="protein sequence ID" value="EOY03128"/>
    <property type="gene ID" value="TCM_017652"/>
</dbReference>
<sequence>MMANVHIMARIGMSKTNAIVSLVFPSTLSSQKRKGLFKEPFLKDFGPFPNVKRVKRLHKKKRKTSGLVKGIIVIGDTHELGETGCSIMCTIWGDAHELGLLGPSGLCLLGPYAGHGSKMGLRHHHHQKSHFIASSSQPSIVNSKVCGIILKTQFSQNHNCFSASHNINNAFIFNHNSWIVDTGATDHIACSLHSFTTFKSIQGVFVELPNNAKALVTHIGIVQISPTLQLDNVLFVPSFKFNLISVSQLSKSRNHCLIFTNKHCIILEIPSWTMIGVAEVKVGLHLMQCKLLGKRPQGSISASTTIKIPICNSVSLRFNLWHHRLRHILEDKMKQIKQVCPDIFFKESSVCYVCPLAKQKHLPFLVHVKSSKAPFDLIHTNIWGPYYVNSIHRYQYFLTIVDDFTRFTWVFLMRFKYDVVSIIPSFFKMVKNQFNSTIKEWVYKVKLHANGIVERYKAKLVAQVFTQKERFDYNEQFSSVAKHTTVQMFFALAAIHGWYLSQLDINNAFLYGDLHEDVYMNLPQGYMVKEEYPSNVKLVCKLHKSLYGIKQASRQWNTKVTECLMNYGFVQSKADYSLFTKISNDGFIDDIVIASSSLDFAVDVKTYLEKSFKLKDLGTPKYFLGLEIARLDKGMLLCQRKYVLDFE</sequence>